<dbReference type="Gene3D" id="3.40.50.2300">
    <property type="match status" value="1"/>
</dbReference>
<organism evidence="3 4">
    <name type="scientific">Parapontixanthobacter aurantiacus</name>
    <dbReference type="NCBI Taxonomy" id="1463599"/>
    <lineage>
        <taxon>Bacteria</taxon>
        <taxon>Pseudomonadati</taxon>
        <taxon>Pseudomonadota</taxon>
        <taxon>Alphaproteobacteria</taxon>
        <taxon>Sphingomonadales</taxon>
        <taxon>Erythrobacteraceae</taxon>
        <taxon>Parapontixanthobacter</taxon>
    </lineage>
</organism>
<dbReference type="OrthoDB" id="7774278at2"/>
<sequence length="114" mass="12359">MLVAEDEAIIGYDLCETVGEAGFAVEGPHTDMTSAMLACQKTRPAAAILDIQLDDGIVFPLAEKLMAEDIPVIFHSGIWSPEEMQEKFPQTQTLAKPCPPDRMIETVQKAVGNA</sequence>
<name>A0A844ZB88_9SPHN</name>
<dbReference type="AlphaFoldDB" id="A0A844ZB88"/>
<dbReference type="InterPro" id="IPR011006">
    <property type="entry name" value="CheY-like_superfamily"/>
</dbReference>
<dbReference type="GO" id="GO:0000160">
    <property type="term" value="P:phosphorelay signal transduction system"/>
    <property type="evidence" value="ECO:0007669"/>
    <property type="project" value="InterPro"/>
</dbReference>
<dbReference type="EMBL" id="WTYW01000001">
    <property type="protein sequence ID" value="MXO85801.1"/>
    <property type="molecule type" value="Genomic_DNA"/>
</dbReference>
<dbReference type="Proteomes" id="UP000433104">
    <property type="component" value="Unassembled WGS sequence"/>
</dbReference>
<keyword evidence="1" id="KW-0597">Phosphoprotein</keyword>
<evidence type="ECO:0000259" key="2">
    <source>
        <dbReference type="PROSITE" id="PS50110"/>
    </source>
</evidence>
<dbReference type="PROSITE" id="PS50110">
    <property type="entry name" value="RESPONSE_REGULATORY"/>
    <property type="match status" value="1"/>
</dbReference>
<evidence type="ECO:0000256" key="1">
    <source>
        <dbReference type="PROSITE-ProRule" id="PRU00169"/>
    </source>
</evidence>
<gene>
    <name evidence="3" type="ORF">GRI38_07120</name>
</gene>
<proteinExistence type="predicted"/>
<feature type="domain" description="Response regulatory" evidence="2">
    <location>
        <begin position="1"/>
        <end position="111"/>
    </location>
</feature>
<keyword evidence="4" id="KW-1185">Reference proteome</keyword>
<dbReference type="SUPFAM" id="SSF52172">
    <property type="entry name" value="CheY-like"/>
    <property type="match status" value="1"/>
</dbReference>
<evidence type="ECO:0000313" key="3">
    <source>
        <dbReference type="EMBL" id="MXO85801.1"/>
    </source>
</evidence>
<reference evidence="3 4" key="1">
    <citation type="submission" date="2019-12" db="EMBL/GenBank/DDBJ databases">
        <title>Genomic-based taxomic classification of the family Erythrobacteraceae.</title>
        <authorList>
            <person name="Xu L."/>
        </authorList>
    </citation>
    <scope>NUCLEOTIDE SEQUENCE [LARGE SCALE GENOMIC DNA]</scope>
    <source>
        <strain evidence="3 4">MCCC 1A09962</strain>
    </source>
</reference>
<feature type="modified residue" description="4-aspartylphosphate" evidence="1">
    <location>
        <position position="50"/>
    </location>
</feature>
<accession>A0A844ZB88</accession>
<comment type="caution">
    <text evidence="3">The sequence shown here is derived from an EMBL/GenBank/DDBJ whole genome shotgun (WGS) entry which is preliminary data.</text>
</comment>
<evidence type="ECO:0000313" key="4">
    <source>
        <dbReference type="Proteomes" id="UP000433104"/>
    </source>
</evidence>
<dbReference type="InterPro" id="IPR001789">
    <property type="entry name" value="Sig_transdc_resp-reg_receiver"/>
</dbReference>
<protein>
    <submittedName>
        <fullName evidence="3">Response regulator</fullName>
    </submittedName>
</protein>